<dbReference type="EMBL" id="BJLQ01000079">
    <property type="protein sequence ID" value="GEA86028.1"/>
    <property type="molecule type" value="Genomic_DNA"/>
</dbReference>
<dbReference type="Pfam" id="PF03992">
    <property type="entry name" value="ABM"/>
    <property type="match status" value="1"/>
</dbReference>
<keyword evidence="3" id="KW-1185">Reference proteome</keyword>
<evidence type="ECO:0000259" key="1">
    <source>
        <dbReference type="PROSITE" id="PS51725"/>
    </source>
</evidence>
<accession>A0A4Y3KT36</accession>
<feature type="domain" description="ABM" evidence="1">
    <location>
        <begin position="2"/>
        <end position="91"/>
    </location>
</feature>
<dbReference type="AlphaFoldDB" id="A0A4Y3KT36"/>
<dbReference type="Proteomes" id="UP000320461">
    <property type="component" value="Unassembled WGS sequence"/>
</dbReference>
<evidence type="ECO:0000313" key="2">
    <source>
        <dbReference type="EMBL" id="GEA86028.1"/>
    </source>
</evidence>
<reference evidence="2 3" key="1">
    <citation type="submission" date="2019-06" db="EMBL/GenBank/DDBJ databases">
        <title>Whole genome shotgun sequence of Cellulomonas gelida NBRC 3748.</title>
        <authorList>
            <person name="Hosoyama A."/>
            <person name="Uohara A."/>
            <person name="Ohji S."/>
            <person name="Ichikawa N."/>
        </authorList>
    </citation>
    <scope>NUCLEOTIDE SEQUENCE [LARGE SCALE GENOMIC DNA]</scope>
    <source>
        <strain evidence="2 3">NBRC 3748</strain>
    </source>
</reference>
<dbReference type="Gene3D" id="3.30.70.100">
    <property type="match status" value="1"/>
</dbReference>
<dbReference type="InterPro" id="IPR011008">
    <property type="entry name" value="Dimeric_a/b-barrel"/>
</dbReference>
<evidence type="ECO:0000313" key="3">
    <source>
        <dbReference type="Proteomes" id="UP000320461"/>
    </source>
</evidence>
<organism evidence="2 3">
    <name type="scientific">Cellulomonas gelida</name>
    <dbReference type="NCBI Taxonomy" id="1712"/>
    <lineage>
        <taxon>Bacteria</taxon>
        <taxon>Bacillati</taxon>
        <taxon>Actinomycetota</taxon>
        <taxon>Actinomycetes</taxon>
        <taxon>Micrococcales</taxon>
        <taxon>Cellulomonadaceae</taxon>
        <taxon>Cellulomonas</taxon>
    </lineage>
</organism>
<proteinExistence type="predicted"/>
<keyword evidence="2" id="KW-0560">Oxidoreductase</keyword>
<protein>
    <submittedName>
        <fullName evidence="2">Antibiotic biosynthesis monooxygenase</fullName>
    </submittedName>
</protein>
<name>A0A4Y3KT36_9CELL</name>
<gene>
    <name evidence="2" type="ORF">CGE01nite_32790</name>
</gene>
<dbReference type="InterPro" id="IPR007138">
    <property type="entry name" value="ABM_dom"/>
</dbReference>
<sequence>MILEHAVLDVVAGRQDEYEAAFDEARHLIAGMPGFRSLRLERCLEVPTRYLLLVEWDSVEAHTVGFRGSPQYGRWRDLLHEFYDPFPTVEHYRTVLPSA</sequence>
<dbReference type="GO" id="GO:0004497">
    <property type="term" value="F:monooxygenase activity"/>
    <property type="evidence" value="ECO:0007669"/>
    <property type="project" value="UniProtKB-KW"/>
</dbReference>
<dbReference type="OrthoDB" id="9798157at2"/>
<dbReference type="SUPFAM" id="SSF54909">
    <property type="entry name" value="Dimeric alpha+beta barrel"/>
    <property type="match status" value="1"/>
</dbReference>
<dbReference type="PROSITE" id="PS51725">
    <property type="entry name" value="ABM"/>
    <property type="match status" value="1"/>
</dbReference>
<keyword evidence="2" id="KW-0503">Monooxygenase</keyword>
<dbReference type="RefSeq" id="WP_048344485.1">
    <property type="nucleotide sequence ID" value="NZ_BJLQ01000079.1"/>
</dbReference>
<comment type="caution">
    <text evidence="2">The sequence shown here is derived from an EMBL/GenBank/DDBJ whole genome shotgun (WGS) entry which is preliminary data.</text>
</comment>